<keyword evidence="2" id="KW-1185">Reference proteome</keyword>
<gene>
    <name evidence="1" type="ORF">C489_10524</name>
</gene>
<reference evidence="1 2" key="1">
    <citation type="journal article" date="2014" name="PLoS Genet.">
        <title>Phylogenetically driven sequencing of extremely halophilic archaea reveals strategies for static and dynamic osmo-response.</title>
        <authorList>
            <person name="Becker E.A."/>
            <person name="Seitzer P.M."/>
            <person name="Tritt A."/>
            <person name="Larsen D."/>
            <person name="Krusor M."/>
            <person name="Yao A.I."/>
            <person name="Wu D."/>
            <person name="Madern D."/>
            <person name="Eisen J.A."/>
            <person name="Darling A.E."/>
            <person name="Facciotti M.T."/>
        </authorList>
    </citation>
    <scope>NUCLEOTIDE SEQUENCE [LARGE SCALE GENOMIC DNA]</scope>
    <source>
        <strain evidence="1 2">JCM 10478</strain>
    </source>
</reference>
<evidence type="ECO:0000313" key="1">
    <source>
        <dbReference type="EMBL" id="ELY67519.1"/>
    </source>
</evidence>
<proteinExistence type="predicted"/>
<dbReference type="Proteomes" id="UP000011632">
    <property type="component" value="Unassembled WGS sequence"/>
</dbReference>
<dbReference type="AlphaFoldDB" id="L9Y0C6"/>
<sequence>MIGGVLFPTMMPEVGSIGSRSDEAGDVVAAVDEIDGNPHLVVANIARDDSWIAMSEADAVSLEDCR</sequence>
<protein>
    <submittedName>
        <fullName evidence="1">Uncharacterized protein</fullName>
    </submittedName>
</protein>
<evidence type="ECO:0000313" key="2">
    <source>
        <dbReference type="Proteomes" id="UP000011632"/>
    </source>
</evidence>
<name>L9Y0C6_9EURY</name>
<dbReference type="EMBL" id="AOID01000029">
    <property type="protein sequence ID" value="ELY67519.1"/>
    <property type="molecule type" value="Genomic_DNA"/>
</dbReference>
<dbReference type="InterPro" id="IPR055978">
    <property type="entry name" value="DUF7556"/>
</dbReference>
<dbReference type="Pfam" id="PF24433">
    <property type="entry name" value="DUF7556"/>
    <property type="match status" value="1"/>
</dbReference>
<organism evidence="1 2">
    <name type="scientific">Natrinema versiforme JCM 10478</name>
    <dbReference type="NCBI Taxonomy" id="1227496"/>
    <lineage>
        <taxon>Archaea</taxon>
        <taxon>Methanobacteriati</taxon>
        <taxon>Methanobacteriota</taxon>
        <taxon>Stenosarchaea group</taxon>
        <taxon>Halobacteria</taxon>
        <taxon>Halobacteriales</taxon>
        <taxon>Natrialbaceae</taxon>
        <taxon>Natrinema</taxon>
    </lineage>
</organism>
<comment type="caution">
    <text evidence="1">The sequence shown here is derived from an EMBL/GenBank/DDBJ whole genome shotgun (WGS) entry which is preliminary data.</text>
</comment>
<dbReference type="PATRIC" id="fig|1227496.3.peg.2124"/>
<accession>L9Y0C6</accession>